<accession>A0A166A793</accession>
<gene>
    <name evidence="5" type="ORF">FIBSPDRAFT_988064</name>
</gene>
<evidence type="ECO:0000256" key="3">
    <source>
        <dbReference type="ARBA" id="ARBA00023274"/>
    </source>
</evidence>
<dbReference type="AlphaFoldDB" id="A0A166A793"/>
<evidence type="ECO:0000256" key="4">
    <source>
        <dbReference type="SAM" id="MobiDB-lite"/>
    </source>
</evidence>
<dbReference type="Proteomes" id="UP000076532">
    <property type="component" value="Unassembled WGS sequence"/>
</dbReference>
<evidence type="ECO:0000256" key="1">
    <source>
        <dbReference type="ARBA" id="ARBA00009312"/>
    </source>
</evidence>
<dbReference type="GO" id="GO:1990904">
    <property type="term" value="C:ribonucleoprotein complex"/>
    <property type="evidence" value="ECO:0007669"/>
    <property type="project" value="UniProtKB-KW"/>
</dbReference>
<keyword evidence="3" id="KW-0687">Ribonucleoprotein</keyword>
<proteinExistence type="inferred from homology"/>
<keyword evidence="6" id="KW-1185">Reference proteome</keyword>
<dbReference type="Gene3D" id="1.20.5.2650">
    <property type="match status" value="1"/>
</dbReference>
<protein>
    <submittedName>
        <fullName evidence="5">Uncharacterized protein</fullName>
    </submittedName>
</protein>
<comment type="similarity">
    <text evidence="1">Belongs to the eukaryotic ribosomal protein eS6 family.</text>
</comment>
<reference evidence="5 6" key="1">
    <citation type="journal article" date="2016" name="Mol. Biol. Evol.">
        <title>Comparative Genomics of Early-Diverging Mushroom-Forming Fungi Provides Insights into the Origins of Lignocellulose Decay Capabilities.</title>
        <authorList>
            <person name="Nagy L.G."/>
            <person name="Riley R."/>
            <person name="Tritt A."/>
            <person name="Adam C."/>
            <person name="Daum C."/>
            <person name="Floudas D."/>
            <person name="Sun H."/>
            <person name="Yadav J.S."/>
            <person name="Pangilinan J."/>
            <person name="Larsson K.H."/>
            <person name="Matsuura K."/>
            <person name="Barry K."/>
            <person name="Labutti K."/>
            <person name="Kuo R."/>
            <person name="Ohm R.A."/>
            <person name="Bhattacharya S.S."/>
            <person name="Shirouzu T."/>
            <person name="Yoshinaga Y."/>
            <person name="Martin F.M."/>
            <person name="Grigoriev I.V."/>
            <person name="Hibbett D.S."/>
        </authorList>
    </citation>
    <scope>NUCLEOTIDE SEQUENCE [LARGE SCALE GENOMIC DNA]</scope>
    <source>
        <strain evidence="5 6">CBS 109695</strain>
    </source>
</reference>
<dbReference type="GO" id="GO:0003735">
    <property type="term" value="F:structural constituent of ribosome"/>
    <property type="evidence" value="ECO:0007669"/>
    <property type="project" value="InterPro"/>
</dbReference>
<sequence length="120" mass="13925">MSRRETTCDSQPKLTDNIIPKRLGPKPSTKTRRFFSLSKQEDARKEVTSVKKADVKPYTKAPEIQTLVTPIRLHRRGHLHSLKKRKIEYQKEQKTEYDVLIAKRVSEKKVMTAAVKASHK</sequence>
<dbReference type="GO" id="GO:0006412">
    <property type="term" value="P:translation"/>
    <property type="evidence" value="ECO:0007669"/>
    <property type="project" value="InterPro"/>
</dbReference>
<keyword evidence="2" id="KW-0689">Ribosomal protein</keyword>
<dbReference type="InterPro" id="IPR001377">
    <property type="entry name" value="Ribosomal_eS6"/>
</dbReference>
<dbReference type="GO" id="GO:0005840">
    <property type="term" value="C:ribosome"/>
    <property type="evidence" value="ECO:0007669"/>
    <property type="project" value="UniProtKB-KW"/>
</dbReference>
<dbReference type="PANTHER" id="PTHR11502">
    <property type="entry name" value="40S RIBOSOMAL PROTEIN S6"/>
    <property type="match status" value="1"/>
</dbReference>
<dbReference type="EMBL" id="KV417664">
    <property type="protein sequence ID" value="KZP11319.1"/>
    <property type="molecule type" value="Genomic_DNA"/>
</dbReference>
<feature type="region of interest" description="Disordered" evidence="4">
    <location>
        <begin position="1"/>
        <end position="33"/>
    </location>
</feature>
<evidence type="ECO:0000313" key="5">
    <source>
        <dbReference type="EMBL" id="KZP11319.1"/>
    </source>
</evidence>
<organism evidence="5 6">
    <name type="scientific">Athelia psychrophila</name>
    <dbReference type="NCBI Taxonomy" id="1759441"/>
    <lineage>
        <taxon>Eukaryota</taxon>
        <taxon>Fungi</taxon>
        <taxon>Dikarya</taxon>
        <taxon>Basidiomycota</taxon>
        <taxon>Agaricomycotina</taxon>
        <taxon>Agaricomycetes</taxon>
        <taxon>Agaricomycetidae</taxon>
        <taxon>Atheliales</taxon>
        <taxon>Atheliaceae</taxon>
        <taxon>Athelia</taxon>
    </lineage>
</organism>
<evidence type="ECO:0000313" key="6">
    <source>
        <dbReference type="Proteomes" id="UP000076532"/>
    </source>
</evidence>
<dbReference type="STRING" id="436010.A0A166A793"/>
<evidence type="ECO:0000256" key="2">
    <source>
        <dbReference type="ARBA" id="ARBA00022980"/>
    </source>
</evidence>
<name>A0A166A793_9AGAM</name>
<dbReference type="OrthoDB" id="10260596at2759"/>